<gene>
    <name evidence="2" type="ORF">AVDCRST_MAG89-4342</name>
</gene>
<protein>
    <submittedName>
        <fullName evidence="2">Uncharacterized protein</fullName>
    </submittedName>
</protein>
<evidence type="ECO:0000313" key="2">
    <source>
        <dbReference type="EMBL" id="CAA9368490.1"/>
    </source>
</evidence>
<sequence>CDTTTTTTGRPRASAPPARTGA</sequence>
<proteinExistence type="predicted"/>
<feature type="non-terminal residue" evidence="2">
    <location>
        <position position="1"/>
    </location>
</feature>
<evidence type="ECO:0000256" key="1">
    <source>
        <dbReference type="SAM" id="MobiDB-lite"/>
    </source>
</evidence>
<organism evidence="2">
    <name type="scientific">uncultured Gemmatimonadota bacterium</name>
    <dbReference type="NCBI Taxonomy" id="203437"/>
    <lineage>
        <taxon>Bacteria</taxon>
        <taxon>Pseudomonadati</taxon>
        <taxon>Gemmatimonadota</taxon>
        <taxon>environmental samples</taxon>
    </lineage>
</organism>
<feature type="region of interest" description="Disordered" evidence="1">
    <location>
        <begin position="1"/>
        <end position="22"/>
    </location>
</feature>
<dbReference type="AlphaFoldDB" id="A0A6J4MTN1"/>
<accession>A0A6J4MTN1</accession>
<dbReference type="EMBL" id="CADCTV010000906">
    <property type="protein sequence ID" value="CAA9368490.1"/>
    <property type="molecule type" value="Genomic_DNA"/>
</dbReference>
<reference evidence="2" key="1">
    <citation type="submission" date="2020-02" db="EMBL/GenBank/DDBJ databases">
        <authorList>
            <person name="Meier V. D."/>
        </authorList>
    </citation>
    <scope>NUCLEOTIDE SEQUENCE</scope>
    <source>
        <strain evidence="2">AVDCRST_MAG89</strain>
    </source>
</reference>
<feature type="non-terminal residue" evidence="2">
    <location>
        <position position="22"/>
    </location>
</feature>
<name>A0A6J4MTN1_9BACT</name>